<dbReference type="InterPro" id="IPR007627">
    <property type="entry name" value="RNA_pol_sigma70_r2"/>
</dbReference>
<keyword evidence="5 6" id="KW-0804">Transcription</keyword>
<comment type="similarity">
    <text evidence="1 6">Belongs to the sigma-70 factor family. ECF subfamily.</text>
</comment>
<dbReference type="InterPro" id="IPR013249">
    <property type="entry name" value="RNA_pol_sigma70_r4_t2"/>
</dbReference>
<evidence type="ECO:0000256" key="1">
    <source>
        <dbReference type="ARBA" id="ARBA00010641"/>
    </source>
</evidence>
<dbReference type="AlphaFoldDB" id="A0A9J6P857"/>
<gene>
    <name evidence="9" type="ORF">NJQ99_04775</name>
</gene>
<dbReference type="InterPro" id="IPR036388">
    <property type="entry name" value="WH-like_DNA-bd_sf"/>
</dbReference>
<dbReference type="EMBL" id="JAMZFT010000001">
    <property type="protein sequence ID" value="MCP1335716.1"/>
    <property type="molecule type" value="Genomic_DNA"/>
</dbReference>
<sequence length="185" mass="20625">MTLSDAYDLQSLMAAIAVDRDRGAFASLFRVMAPRIKAYLRRLGATDEVAEDLVQDVMLTVWRRAVQFDPAKASASTWIFTIARNRRIDVLRRERRPEIDPEDPALVADAPPAADDALEAADMGERLHSAMQGLPEGQLSLLKLAYFEDLSHSQIAERMDLPLGTVKSRLRLATARLKSVLEHIA</sequence>
<dbReference type="Gene3D" id="1.10.10.10">
    <property type="entry name" value="Winged helix-like DNA-binding domain superfamily/Winged helix DNA-binding domain"/>
    <property type="match status" value="1"/>
</dbReference>
<organism evidence="9 10">
    <name type="scientific">Futiania mangrovi</name>
    <dbReference type="NCBI Taxonomy" id="2959716"/>
    <lineage>
        <taxon>Bacteria</taxon>
        <taxon>Pseudomonadati</taxon>
        <taxon>Pseudomonadota</taxon>
        <taxon>Alphaproteobacteria</taxon>
        <taxon>Futianiales</taxon>
        <taxon>Futianiaceae</taxon>
        <taxon>Futiania</taxon>
    </lineage>
</organism>
<dbReference type="InterPro" id="IPR000838">
    <property type="entry name" value="RNA_pol_sigma70_ECF_CS"/>
</dbReference>
<keyword evidence="10" id="KW-1185">Reference proteome</keyword>
<accession>A0A9J6P857</accession>
<dbReference type="Pfam" id="PF08281">
    <property type="entry name" value="Sigma70_r4_2"/>
    <property type="match status" value="1"/>
</dbReference>
<feature type="domain" description="RNA polymerase sigma-70 region 2" evidence="7">
    <location>
        <begin position="28"/>
        <end position="96"/>
    </location>
</feature>
<dbReference type="GO" id="GO:0003677">
    <property type="term" value="F:DNA binding"/>
    <property type="evidence" value="ECO:0007669"/>
    <property type="project" value="UniProtKB-KW"/>
</dbReference>
<evidence type="ECO:0000256" key="5">
    <source>
        <dbReference type="ARBA" id="ARBA00023163"/>
    </source>
</evidence>
<keyword evidence="3 6" id="KW-0731">Sigma factor</keyword>
<reference evidence="9" key="1">
    <citation type="submission" date="2022-06" db="EMBL/GenBank/DDBJ databases">
        <title>Isolation and Genomics of Futiania mangrovii gen. nov., sp. nov., a Rare and Metabolically-versatile member in the Class Alphaproteobacteria.</title>
        <authorList>
            <person name="Liu L."/>
            <person name="Huang W.-C."/>
            <person name="Pan J."/>
            <person name="Li J."/>
            <person name="Huang Y."/>
            <person name="Du H."/>
            <person name="Liu Y."/>
            <person name="Li M."/>
        </authorList>
    </citation>
    <scope>NUCLEOTIDE SEQUENCE</scope>
    <source>
        <strain evidence="9">FT118</strain>
    </source>
</reference>
<evidence type="ECO:0000256" key="3">
    <source>
        <dbReference type="ARBA" id="ARBA00023082"/>
    </source>
</evidence>
<proteinExistence type="inferred from homology"/>
<feature type="domain" description="RNA polymerase sigma factor 70 region 4 type 2" evidence="8">
    <location>
        <begin position="125"/>
        <end position="177"/>
    </location>
</feature>
<dbReference type="InterPro" id="IPR013325">
    <property type="entry name" value="RNA_pol_sigma_r2"/>
</dbReference>
<dbReference type="RefSeq" id="WP_269331650.1">
    <property type="nucleotide sequence ID" value="NZ_JAMZFT010000001.1"/>
</dbReference>
<dbReference type="GO" id="GO:0016987">
    <property type="term" value="F:sigma factor activity"/>
    <property type="evidence" value="ECO:0007669"/>
    <property type="project" value="UniProtKB-KW"/>
</dbReference>
<dbReference type="CDD" id="cd06171">
    <property type="entry name" value="Sigma70_r4"/>
    <property type="match status" value="1"/>
</dbReference>
<dbReference type="Proteomes" id="UP001055804">
    <property type="component" value="Unassembled WGS sequence"/>
</dbReference>
<dbReference type="SUPFAM" id="SSF88946">
    <property type="entry name" value="Sigma2 domain of RNA polymerase sigma factors"/>
    <property type="match status" value="1"/>
</dbReference>
<dbReference type="PANTHER" id="PTHR43133:SF62">
    <property type="entry name" value="RNA POLYMERASE SIGMA FACTOR SIGZ"/>
    <property type="match status" value="1"/>
</dbReference>
<keyword evidence="2 6" id="KW-0805">Transcription regulation</keyword>
<dbReference type="InterPro" id="IPR014284">
    <property type="entry name" value="RNA_pol_sigma-70_dom"/>
</dbReference>
<dbReference type="PROSITE" id="PS01063">
    <property type="entry name" value="SIGMA70_ECF"/>
    <property type="match status" value="1"/>
</dbReference>
<evidence type="ECO:0000259" key="8">
    <source>
        <dbReference type="Pfam" id="PF08281"/>
    </source>
</evidence>
<dbReference type="Gene3D" id="1.10.1740.10">
    <property type="match status" value="1"/>
</dbReference>
<evidence type="ECO:0000256" key="2">
    <source>
        <dbReference type="ARBA" id="ARBA00023015"/>
    </source>
</evidence>
<evidence type="ECO:0000256" key="6">
    <source>
        <dbReference type="RuleBase" id="RU000716"/>
    </source>
</evidence>
<keyword evidence="4 6" id="KW-0238">DNA-binding</keyword>
<dbReference type="NCBIfam" id="TIGR02937">
    <property type="entry name" value="sigma70-ECF"/>
    <property type="match status" value="1"/>
</dbReference>
<evidence type="ECO:0000313" key="9">
    <source>
        <dbReference type="EMBL" id="MCP1335716.1"/>
    </source>
</evidence>
<dbReference type="InterPro" id="IPR013324">
    <property type="entry name" value="RNA_pol_sigma_r3/r4-like"/>
</dbReference>
<dbReference type="PANTHER" id="PTHR43133">
    <property type="entry name" value="RNA POLYMERASE ECF-TYPE SIGMA FACTO"/>
    <property type="match status" value="1"/>
</dbReference>
<dbReference type="Pfam" id="PF04542">
    <property type="entry name" value="Sigma70_r2"/>
    <property type="match status" value="1"/>
</dbReference>
<protein>
    <recommendedName>
        <fullName evidence="6">RNA polymerase sigma factor</fullName>
    </recommendedName>
</protein>
<dbReference type="SUPFAM" id="SSF88659">
    <property type="entry name" value="Sigma3 and sigma4 domains of RNA polymerase sigma factors"/>
    <property type="match status" value="1"/>
</dbReference>
<evidence type="ECO:0000259" key="7">
    <source>
        <dbReference type="Pfam" id="PF04542"/>
    </source>
</evidence>
<dbReference type="GO" id="GO:0006352">
    <property type="term" value="P:DNA-templated transcription initiation"/>
    <property type="evidence" value="ECO:0007669"/>
    <property type="project" value="InterPro"/>
</dbReference>
<dbReference type="InterPro" id="IPR039425">
    <property type="entry name" value="RNA_pol_sigma-70-like"/>
</dbReference>
<evidence type="ECO:0000256" key="4">
    <source>
        <dbReference type="ARBA" id="ARBA00023125"/>
    </source>
</evidence>
<comment type="caution">
    <text evidence="9">The sequence shown here is derived from an EMBL/GenBank/DDBJ whole genome shotgun (WGS) entry which is preliminary data.</text>
</comment>
<evidence type="ECO:0000313" key="10">
    <source>
        <dbReference type="Proteomes" id="UP001055804"/>
    </source>
</evidence>
<name>A0A9J6P857_9PROT</name>